<dbReference type="InterPro" id="IPR021326">
    <property type="entry name" value="DUF2931"/>
</dbReference>
<feature type="signal peptide" evidence="1">
    <location>
        <begin position="1"/>
        <end position="22"/>
    </location>
</feature>
<keyword evidence="1" id="KW-0732">Signal</keyword>
<dbReference type="OrthoDB" id="6993804at2"/>
<dbReference type="EMBL" id="MSAG01000015">
    <property type="protein sequence ID" value="PUX22630.1"/>
    <property type="molecule type" value="Genomic_DNA"/>
</dbReference>
<protein>
    <submittedName>
        <fullName evidence="2">DUF2931 domain-containing protein</fullName>
    </submittedName>
</protein>
<dbReference type="AlphaFoldDB" id="A0A2T7B5R5"/>
<sequence length="215" mass="24357">MKLSITLLSTLLLTACNSVSSADEQGEVKAPFDEWYFTFTTPRALPAQVTLVKMLDINGYAKIFRTIDQPQGDSVGSWSDHAGQGKSPFNQAVSPPSMMIFCWDSIIDRKVYETSLIFSPETWQKMLRTEKSNYSPKETYYFQYMVIGLAPEGKVRVWLKNNGRPNLEQTKTEIKTRSGKDLNMCKGVTGSDFSKGYSNTTTKFIKDKTYPYGSW</sequence>
<organism evidence="2">
    <name type="scientific">Cronobacter turicensis</name>
    <dbReference type="NCBI Taxonomy" id="413502"/>
    <lineage>
        <taxon>Bacteria</taxon>
        <taxon>Pseudomonadati</taxon>
        <taxon>Pseudomonadota</taxon>
        <taxon>Gammaproteobacteria</taxon>
        <taxon>Enterobacterales</taxon>
        <taxon>Enterobacteriaceae</taxon>
        <taxon>Cronobacter</taxon>
    </lineage>
</organism>
<dbReference type="PROSITE" id="PS51257">
    <property type="entry name" value="PROKAR_LIPOPROTEIN"/>
    <property type="match status" value="1"/>
</dbReference>
<dbReference type="RefSeq" id="WP_075198428.1">
    <property type="nucleotide sequence ID" value="NZ_CP187990.1"/>
</dbReference>
<feature type="chain" id="PRO_5015402478" evidence="1">
    <location>
        <begin position="23"/>
        <end position="215"/>
    </location>
</feature>
<comment type="caution">
    <text evidence="2">The sequence shown here is derived from an EMBL/GenBank/DDBJ whole genome shotgun (WGS) entry which is preliminary data.</text>
</comment>
<evidence type="ECO:0000256" key="1">
    <source>
        <dbReference type="SAM" id="SignalP"/>
    </source>
</evidence>
<accession>A0A2T7B5R5</accession>
<proteinExistence type="predicted"/>
<gene>
    <name evidence="2" type="ORF">BS411_10540</name>
</gene>
<dbReference type="Pfam" id="PF11153">
    <property type="entry name" value="DUF2931"/>
    <property type="match status" value="1"/>
</dbReference>
<reference evidence="2" key="1">
    <citation type="submission" date="2016-12" db="EMBL/GenBank/DDBJ databases">
        <title>Analysis of the Molecular Diversity Among Cronobacter Species Isolated from Filth Flies Using a Pan Genomic DNA Microarray.</title>
        <authorList>
            <person name="Pava-Ripoll M."/>
            <person name="Tall B."/>
            <person name="Farber J."/>
            <person name="Fanning S."/>
            <person name="Lehner A."/>
            <person name="Stephan R."/>
            <person name="Pagotto F."/>
            <person name="Iverson C."/>
            <person name="Ziobro G."/>
            <person name="Miller A."/>
            <person name="Pearson R."/>
            <person name="Yan Q."/>
            <person name="Kim M."/>
            <person name="Jeong S."/>
            <person name="Park J."/>
            <person name="Jun S."/>
            <person name="Choi H."/>
            <person name="Chung T."/>
            <person name="Yoo Y."/>
            <person name="Park E."/>
            <person name="Hwang S."/>
            <person name="Lee B."/>
            <person name="Sathyamoorthy V."/>
            <person name="Carter L."/>
            <person name="Mammel M."/>
            <person name="Jackson S."/>
            <person name="Kothary M."/>
            <person name="Patel I."/>
            <person name="Grim C."/>
            <person name="Gopinath G."/>
            <person name="Gangiredla J."/>
            <person name="Chase H."/>
        </authorList>
    </citation>
    <scope>NUCLEOTIDE SEQUENCE [LARGE SCALE GENOMIC DNA]</scope>
    <source>
        <strain evidence="2">MOD1-Sh41s</strain>
    </source>
</reference>
<name>A0A2T7B5R5_9ENTR</name>
<evidence type="ECO:0000313" key="2">
    <source>
        <dbReference type="EMBL" id="PUX22630.1"/>
    </source>
</evidence>